<accession>A0A6P7TGL7</accession>
<dbReference type="GlyCosmos" id="A0A6P7TGL7">
    <property type="glycosylation" value="1 site, No reported glycans"/>
</dbReference>
<dbReference type="FunFam" id="3.40.50.1820:FF:000107">
    <property type="entry name" value="Palmitoyl-protein thioesterase 1"/>
    <property type="match status" value="1"/>
</dbReference>
<evidence type="ECO:0000313" key="10">
    <source>
        <dbReference type="Proteomes" id="UP000515154"/>
    </source>
</evidence>
<gene>
    <name evidence="11" type="primary">LOC115222391</name>
</gene>
<sequence>MARSTSFVAMLIALICLCLADAQHPPVVLWHGMGDSCCNPLSMGGIKNFIEKSLPGVYVRSLMIGSNIIEDVENSFFMNSNHQITEVCEKLRADKKLVNGYNAIGFSQGGQFFRAVAQRCSVPPMRNLISVGGQHQGVFGIPHCPGQNSTLCDMIRKMLNMGAYKSFVQDHVVQAQYWHDPFNESEYKNKSIFLADINLEQRNISTYKENLLKLKNFVLIKFTEDEMVQPRESEWFGFYKPRQDKEIYPMEESPLYKEDLLGLKTLNKTGRLHLLSYPSDHLRFTLSWFNETIVQKYLK</sequence>
<evidence type="ECO:0000256" key="8">
    <source>
        <dbReference type="ARBA" id="ARBA00031934"/>
    </source>
</evidence>
<dbReference type="GO" id="GO:0005764">
    <property type="term" value="C:lysosome"/>
    <property type="evidence" value="ECO:0007669"/>
    <property type="project" value="TreeGrafter"/>
</dbReference>
<evidence type="ECO:0000313" key="11">
    <source>
        <dbReference type="RefSeq" id="XP_029648481.1"/>
    </source>
</evidence>
<evidence type="ECO:0000256" key="2">
    <source>
        <dbReference type="ARBA" id="ARBA00012423"/>
    </source>
</evidence>
<protein>
    <recommendedName>
        <fullName evidence="3">Palmitoyl-protein thioesterase 1</fullName>
        <ecNumber evidence="2">3.1.2.22</ecNumber>
    </recommendedName>
    <alternativeName>
        <fullName evidence="8">Palmitoyl-protein hydrolase 1</fullName>
    </alternativeName>
</protein>
<evidence type="ECO:0000256" key="4">
    <source>
        <dbReference type="ARBA" id="ARBA00022729"/>
    </source>
</evidence>
<keyword evidence="10" id="KW-1185">Reference proteome</keyword>
<dbReference type="GO" id="GO:0006898">
    <property type="term" value="P:receptor-mediated endocytosis"/>
    <property type="evidence" value="ECO:0007669"/>
    <property type="project" value="TreeGrafter"/>
</dbReference>
<evidence type="ECO:0000256" key="3">
    <source>
        <dbReference type="ARBA" id="ARBA00014212"/>
    </source>
</evidence>
<dbReference type="GO" id="GO:0008474">
    <property type="term" value="F:palmitoyl-(protein) hydrolase activity"/>
    <property type="evidence" value="ECO:0007669"/>
    <property type="project" value="UniProtKB-EC"/>
</dbReference>
<reference evidence="11" key="1">
    <citation type="submission" date="2025-08" db="UniProtKB">
        <authorList>
            <consortium name="RefSeq"/>
        </authorList>
    </citation>
    <scope>IDENTIFICATION</scope>
</reference>
<comment type="similarity">
    <text evidence="1">Belongs to the palmitoyl-protein thioesterase family.</text>
</comment>
<keyword evidence="5" id="KW-0378">Hydrolase</keyword>
<dbReference type="PRINTS" id="PR00414">
    <property type="entry name" value="PPTHIESTRASE"/>
</dbReference>
<organism evidence="10 11">
    <name type="scientific">Octopus sinensis</name>
    <name type="common">East Asian common octopus</name>
    <dbReference type="NCBI Taxonomy" id="2607531"/>
    <lineage>
        <taxon>Eukaryota</taxon>
        <taxon>Metazoa</taxon>
        <taxon>Spiralia</taxon>
        <taxon>Lophotrochozoa</taxon>
        <taxon>Mollusca</taxon>
        <taxon>Cephalopoda</taxon>
        <taxon>Coleoidea</taxon>
        <taxon>Octopodiformes</taxon>
        <taxon>Octopoda</taxon>
        <taxon>Incirrata</taxon>
        <taxon>Octopodidae</taxon>
        <taxon>Octopus</taxon>
    </lineage>
</organism>
<evidence type="ECO:0000256" key="5">
    <source>
        <dbReference type="ARBA" id="ARBA00022801"/>
    </source>
</evidence>
<dbReference type="PANTHER" id="PTHR11247:SF8">
    <property type="entry name" value="PALMITOYL-PROTEIN THIOESTERASE 1"/>
    <property type="match status" value="1"/>
</dbReference>
<dbReference type="KEGG" id="osn:115222391"/>
<dbReference type="AlphaFoldDB" id="A0A6P7TGL7"/>
<evidence type="ECO:0000256" key="6">
    <source>
        <dbReference type="ARBA" id="ARBA00023157"/>
    </source>
</evidence>
<name>A0A6P7TGL7_9MOLL</name>
<keyword evidence="6" id="KW-1015">Disulfide bond</keyword>
<feature type="signal peptide" evidence="9">
    <location>
        <begin position="1"/>
        <end position="22"/>
    </location>
</feature>
<dbReference type="InterPro" id="IPR029058">
    <property type="entry name" value="AB_hydrolase_fold"/>
</dbReference>
<keyword evidence="7" id="KW-0325">Glycoprotein</keyword>
<dbReference type="Pfam" id="PF02089">
    <property type="entry name" value="Palm_thioest"/>
    <property type="match status" value="1"/>
</dbReference>
<feature type="chain" id="PRO_5027937980" description="Palmitoyl-protein thioesterase 1" evidence="9">
    <location>
        <begin position="23"/>
        <end position="299"/>
    </location>
</feature>
<dbReference type="Gene3D" id="3.40.50.1820">
    <property type="entry name" value="alpha/beta hydrolase"/>
    <property type="match status" value="1"/>
</dbReference>
<evidence type="ECO:0000256" key="1">
    <source>
        <dbReference type="ARBA" id="ARBA00010758"/>
    </source>
</evidence>
<dbReference type="SUPFAM" id="SSF53474">
    <property type="entry name" value="alpha/beta-Hydrolases"/>
    <property type="match status" value="1"/>
</dbReference>
<keyword evidence="4 9" id="KW-0732">Signal</keyword>
<dbReference type="InterPro" id="IPR002472">
    <property type="entry name" value="Palm_thioest"/>
</dbReference>
<dbReference type="EC" id="3.1.2.22" evidence="2"/>
<evidence type="ECO:0000256" key="7">
    <source>
        <dbReference type="ARBA" id="ARBA00023180"/>
    </source>
</evidence>
<proteinExistence type="inferred from homology"/>
<dbReference type="RefSeq" id="XP_029648481.1">
    <property type="nucleotide sequence ID" value="XM_029792621.2"/>
</dbReference>
<dbReference type="PANTHER" id="PTHR11247">
    <property type="entry name" value="PALMITOYL-PROTEIN THIOESTERASE/DOLICHYLDIPHOSPHATASE 1"/>
    <property type="match status" value="1"/>
</dbReference>
<evidence type="ECO:0000256" key="9">
    <source>
        <dbReference type="SAM" id="SignalP"/>
    </source>
</evidence>
<dbReference type="Proteomes" id="UP000515154">
    <property type="component" value="Linkage group LG19"/>
</dbReference>